<dbReference type="GO" id="GO:0007232">
    <property type="term" value="P:osmosensory signaling pathway via Sho1 osmosensor"/>
    <property type="evidence" value="ECO:0007669"/>
    <property type="project" value="UniProtKB-ARBA"/>
</dbReference>
<evidence type="ECO:0000256" key="1">
    <source>
        <dbReference type="ARBA" id="ARBA00004651"/>
    </source>
</evidence>
<evidence type="ECO:0000259" key="12">
    <source>
        <dbReference type="PROSITE" id="PS50002"/>
    </source>
</evidence>
<feature type="domain" description="SH3" evidence="12">
    <location>
        <begin position="289"/>
        <end position="348"/>
    </location>
</feature>
<evidence type="ECO:0000256" key="5">
    <source>
        <dbReference type="ARBA" id="ARBA00022692"/>
    </source>
</evidence>
<dbReference type="SMART" id="SM00326">
    <property type="entry name" value="SH3"/>
    <property type="match status" value="1"/>
</dbReference>
<evidence type="ECO:0000256" key="8">
    <source>
        <dbReference type="ARBA" id="ARBA00023136"/>
    </source>
</evidence>
<feature type="region of interest" description="Disordered" evidence="10">
    <location>
        <begin position="204"/>
        <end position="223"/>
    </location>
</feature>
<evidence type="ECO:0000256" key="11">
    <source>
        <dbReference type="SAM" id="Phobius"/>
    </source>
</evidence>
<evidence type="ECO:0000256" key="9">
    <source>
        <dbReference type="PROSITE-ProRule" id="PRU00192"/>
    </source>
</evidence>
<accession>A0A165NC18</accession>
<dbReference type="InterPro" id="IPR001452">
    <property type="entry name" value="SH3_domain"/>
</dbReference>
<sequence>MNRRNDGFDFTPILTNYIFLLTTILAVAGWFIAFIGQAISTAKVGNAFVGVVWFSIFLQFCLIAGVVYTLATGSVAMHRFQLSVFGAICIVFAIFGVNEGIFPNVGSLNAMGAGWLILAMVDIVWVLYFTAEDGSLVLHVFDSVGGGVSASRRGPRRRAPSGVGDYGAGAYGDVGPGAIGSGYRGGGISNTDVGVGGGGGGNFGGPVISQHSLRGPQSPASIGMSGPPMGATMGMGMSQPIQSSASIGAAGIQPQNTGGSAVGSTAGGPLGGLGSTPNVAESATGASDAMPTRAKALYAYAASPDDPNEISFSKGEVLEIMDKQGKWWQAKKADGSMGIAPSNYLQII</sequence>
<dbReference type="PROSITE" id="PS50002">
    <property type="entry name" value="SH3"/>
    <property type="match status" value="1"/>
</dbReference>
<dbReference type="Gene3D" id="2.30.30.40">
    <property type="entry name" value="SH3 Domains"/>
    <property type="match status" value="1"/>
</dbReference>
<protein>
    <recommendedName>
        <fullName evidence="12">SH3 domain-containing protein</fullName>
    </recommendedName>
</protein>
<keyword evidence="3 9" id="KW-0728">SH3 domain</keyword>
<dbReference type="EMBL" id="KV425900">
    <property type="protein sequence ID" value="KZW00528.1"/>
    <property type="molecule type" value="Genomic_DNA"/>
</dbReference>
<proteinExistence type="inferred from homology"/>
<evidence type="ECO:0000256" key="2">
    <source>
        <dbReference type="ARBA" id="ARBA00009739"/>
    </source>
</evidence>
<feature type="transmembrane region" description="Helical" evidence="11">
    <location>
        <begin position="82"/>
        <end position="102"/>
    </location>
</feature>
<dbReference type="FunFam" id="2.30.30.40:FF:000213">
    <property type="entry name" value="High osmolarity signaling protein SHO1"/>
    <property type="match status" value="1"/>
</dbReference>
<evidence type="ECO:0000256" key="3">
    <source>
        <dbReference type="ARBA" id="ARBA00022443"/>
    </source>
</evidence>
<feature type="region of interest" description="Disordered" evidence="10">
    <location>
        <begin position="249"/>
        <end position="287"/>
    </location>
</feature>
<dbReference type="InterPro" id="IPR035522">
    <property type="entry name" value="Sho1_SH3"/>
</dbReference>
<dbReference type="InParanoid" id="A0A165NC18"/>
<dbReference type="PRINTS" id="PR00452">
    <property type="entry name" value="SH3DOMAIN"/>
</dbReference>
<keyword evidence="7" id="KW-0346">Stress response</keyword>
<evidence type="ECO:0000313" key="13">
    <source>
        <dbReference type="EMBL" id="KZW00528.1"/>
    </source>
</evidence>
<keyword evidence="6 11" id="KW-1133">Transmembrane helix</keyword>
<dbReference type="InterPro" id="IPR036028">
    <property type="entry name" value="SH3-like_dom_sf"/>
</dbReference>
<comment type="subcellular location">
    <subcellularLocation>
        <location evidence="1">Cell membrane</location>
        <topology evidence="1">Multi-pass membrane protein</topology>
    </subcellularLocation>
</comment>
<keyword evidence="5 11" id="KW-0812">Transmembrane</keyword>
<organism evidence="13 14">
    <name type="scientific">Exidia glandulosa HHB12029</name>
    <dbReference type="NCBI Taxonomy" id="1314781"/>
    <lineage>
        <taxon>Eukaryota</taxon>
        <taxon>Fungi</taxon>
        <taxon>Dikarya</taxon>
        <taxon>Basidiomycota</taxon>
        <taxon>Agaricomycotina</taxon>
        <taxon>Agaricomycetes</taxon>
        <taxon>Auriculariales</taxon>
        <taxon>Exidiaceae</taxon>
        <taxon>Exidia</taxon>
    </lineage>
</organism>
<evidence type="ECO:0000256" key="4">
    <source>
        <dbReference type="ARBA" id="ARBA00022475"/>
    </source>
</evidence>
<dbReference type="Pfam" id="PF00018">
    <property type="entry name" value="SH3_1"/>
    <property type="match status" value="1"/>
</dbReference>
<evidence type="ECO:0000256" key="6">
    <source>
        <dbReference type="ARBA" id="ARBA00022989"/>
    </source>
</evidence>
<feature type="compositionally biased region" description="Gly residues" evidence="10">
    <location>
        <begin position="265"/>
        <end position="274"/>
    </location>
</feature>
<reference evidence="13 14" key="1">
    <citation type="journal article" date="2016" name="Mol. Biol. Evol.">
        <title>Comparative Genomics of Early-Diverging Mushroom-Forming Fungi Provides Insights into the Origins of Lignocellulose Decay Capabilities.</title>
        <authorList>
            <person name="Nagy L.G."/>
            <person name="Riley R."/>
            <person name="Tritt A."/>
            <person name="Adam C."/>
            <person name="Daum C."/>
            <person name="Floudas D."/>
            <person name="Sun H."/>
            <person name="Yadav J.S."/>
            <person name="Pangilinan J."/>
            <person name="Larsson K.H."/>
            <person name="Matsuura K."/>
            <person name="Barry K."/>
            <person name="Labutti K."/>
            <person name="Kuo R."/>
            <person name="Ohm R.A."/>
            <person name="Bhattacharya S.S."/>
            <person name="Shirouzu T."/>
            <person name="Yoshinaga Y."/>
            <person name="Martin F.M."/>
            <person name="Grigoriev I.V."/>
            <person name="Hibbett D.S."/>
        </authorList>
    </citation>
    <scope>NUCLEOTIDE SEQUENCE [LARGE SCALE GENOMIC DNA]</scope>
    <source>
        <strain evidence="13 14">HHB12029</strain>
    </source>
</reference>
<feature type="transmembrane region" description="Helical" evidence="11">
    <location>
        <begin position="47"/>
        <end position="70"/>
    </location>
</feature>
<dbReference type="SUPFAM" id="SSF50044">
    <property type="entry name" value="SH3-domain"/>
    <property type="match status" value="1"/>
</dbReference>
<evidence type="ECO:0000256" key="10">
    <source>
        <dbReference type="SAM" id="MobiDB-lite"/>
    </source>
</evidence>
<dbReference type="Proteomes" id="UP000077266">
    <property type="component" value="Unassembled WGS sequence"/>
</dbReference>
<dbReference type="STRING" id="1314781.A0A165NC18"/>
<comment type="similarity">
    <text evidence="2">Belongs to the SHO1 family.</text>
</comment>
<dbReference type="AlphaFoldDB" id="A0A165NC18"/>
<dbReference type="GO" id="GO:0005886">
    <property type="term" value="C:plasma membrane"/>
    <property type="evidence" value="ECO:0007669"/>
    <property type="project" value="UniProtKB-SubCell"/>
</dbReference>
<feature type="transmembrane region" description="Helical" evidence="11">
    <location>
        <begin position="108"/>
        <end position="129"/>
    </location>
</feature>
<name>A0A165NC18_EXIGL</name>
<keyword evidence="8 11" id="KW-0472">Membrane</keyword>
<evidence type="ECO:0000313" key="14">
    <source>
        <dbReference type="Proteomes" id="UP000077266"/>
    </source>
</evidence>
<keyword evidence="4" id="KW-1003">Cell membrane</keyword>
<dbReference type="CDD" id="cd11855">
    <property type="entry name" value="SH3_Sho1p"/>
    <property type="match status" value="1"/>
</dbReference>
<evidence type="ECO:0000256" key="7">
    <source>
        <dbReference type="ARBA" id="ARBA00023016"/>
    </source>
</evidence>
<keyword evidence="14" id="KW-1185">Reference proteome</keyword>
<feature type="transmembrane region" description="Helical" evidence="11">
    <location>
        <begin position="12"/>
        <end position="35"/>
    </location>
</feature>
<gene>
    <name evidence="13" type="ORF">EXIGLDRAFT_738719</name>
</gene>
<dbReference type="OrthoDB" id="5983572at2759"/>